<dbReference type="SUPFAM" id="SSF53335">
    <property type="entry name" value="S-adenosyl-L-methionine-dependent methyltransferases"/>
    <property type="match status" value="1"/>
</dbReference>
<feature type="coiled-coil region" evidence="1">
    <location>
        <begin position="72"/>
        <end position="99"/>
    </location>
</feature>
<dbReference type="EMBL" id="KB306314">
    <property type="protein sequence ID" value="ELT99996.1"/>
    <property type="molecule type" value="Genomic_DNA"/>
</dbReference>
<dbReference type="HOGENOM" id="CLU_1039156_0_0_1"/>
<dbReference type="Gene3D" id="3.40.50.150">
    <property type="entry name" value="Vaccinia Virus protein VP39"/>
    <property type="match status" value="1"/>
</dbReference>
<dbReference type="EnsemblMetazoa" id="CapteT212618">
    <property type="protein sequence ID" value="CapteP212618"/>
    <property type="gene ID" value="CapteG212618"/>
</dbReference>
<dbReference type="InterPro" id="IPR013217">
    <property type="entry name" value="Methyltransf_12"/>
</dbReference>
<reference evidence="3 5" key="2">
    <citation type="journal article" date="2013" name="Nature">
        <title>Insights into bilaterian evolution from three spiralian genomes.</title>
        <authorList>
            <person name="Simakov O."/>
            <person name="Marletaz F."/>
            <person name="Cho S.J."/>
            <person name="Edsinger-Gonzales E."/>
            <person name="Havlak P."/>
            <person name="Hellsten U."/>
            <person name="Kuo D.H."/>
            <person name="Larsson T."/>
            <person name="Lv J."/>
            <person name="Arendt D."/>
            <person name="Savage R."/>
            <person name="Osoegawa K."/>
            <person name="de Jong P."/>
            <person name="Grimwood J."/>
            <person name="Chapman J.A."/>
            <person name="Shapiro H."/>
            <person name="Aerts A."/>
            <person name="Otillar R.P."/>
            <person name="Terry A.Y."/>
            <person name="Boore J.L."/>
            <person name="Grigoriev I.V."/>
            <person name="Lindberg D.R."/>
            <person name="Seaver E.C."/>
            <person name="Weisblat D.A."/>
            <person name="Putnam N.H."/>
            <person name="Rokhsar D.S."/>
        </authorList>
    </citation>
    <scope>NUCLEOTIDE SEQUENCE</scope>
    <source>
        <strain evidence="3 5">I ESC-2004</strain>
    </source>
</reference>
<evidence type="ECO:0000313" key="4">
    <source>
        <dbReference type="EnsemblMetazoa" id="CapteP212618"/>
    </source>
</evidence>
<keyword evidence="5" id="KW-1185">Reference proteome</keyword>
<dbReference type="AlphaFoldDB" id="R7U8H9"/>
<proteinExistence type="predicted"/>
<evidence type="ECO:0000259" key="2">
    <source>
        <dbReference type="Pfam" id="PF08242"/>
    </source>
</evidence>
<dbReference type="Proteomes" id="UP000014760">
    <property type="component" value="Unassembled WGS sequence"/>
</dbReference>
<protein>
    <recommendedName>
        <fullName evidence="2">Methyltransferase type 12 domain-containing protein</fullName>
    </recommendedName>
</protein>
<reference evidence="5" key="1">
    <citation type="submission" date="2012-12" db="EMBL/GenBank/DDBJ databases">
        <authorList>
            <person name="Hellsten U."/>
            <person name="Grimwood J."/>
            <person name="Chapman J.A."/>
            <person name="Shapiro H."/>
            <person name="Aerts A."/>
            <person name="Otillar R.P."/>
            <person name="Terry A.Y."/>
            <person name="Boore J.L."/>
            <person name="Simakov O."/>
            <person name="Marletaz F."/>
            <person name="Cho S.-J."/>
            <person name="Edsinger-Gonzales E."/>
            <person name="Havlak P."/>
            <person name="Kuo D.-H."/>
            <person name="Larsson T."/>
            <person name="Lv J."/>
            <person name="Arendt D."/>
            <person name="Savage R."/>
            <person name="Osoegawa K."/>
            <person name="de Jong P."/>
            <person name="Lindberg D.R."/>
            <person name="Seaver E.C."/>
            <person name="Weisblat D.A."/>
            <person name="Putnam N.H."/>
            <person name="Grigoriev I.V."/>
            <person name="Rokhsar D.S."/>
        </authorList>
    </citation>
    <scope>NUCLEOTIDE SEQUENCE</scope>
    <source>
        <strain evidence="5">I ESC-2004</strain>
    </source>
</reference>
<evidence type="ECO:0000313" key="3">
    <source>
        <dbReference type="EMBL" id="ELT99996.1"/>
    </source>
</evidence>
<reference evidence="4" key="3">
    <citation type="submission" date="2015-06" db="UniProtKB">
        <authorList>
            <consortium name="EnsemblMetazoa"/>
        </authorList>
    </citation>
    <scope>IDENTIFICATION</scope>
</reference>
<evidence type="ECO:0000256" key="1">
    <source>
        <dbReference type="SAM" id="Coils"/>
    </source>
</evidence>
<dbReference type="Pfam" id="PF08242">
    <property type="entry name" value="Methyltransf_12"/>
    <property type="match status" value="1"/>
</dbReference>
<name>R7U8H9_CAPTE</name>
<organism evidence="3">
    <name type="scientific">Capitella teleta</name>
    <name type="common">Polychaete worm</name>
    <dbReference type="NCBI Taxonomy" id="283909"/>
    <lineage>
        <taxon>Eukaryota</taxon>
        <taxon>Metazoa</taxon>
        <taxon>Spiralia</taxon>
        <taxon>Lophotrochozoa</taxon>
        <taxon>Annelida</taxon>
        <taxon>Polychaeta</taxon>
        <taxon>Sedentaria</taxon>
        <taxon>Scolecida</taxon>
        <taxon>Capitellidae</taxon>
        <taxon>Capitella</taxon>
    </lineage>
</organism>
<keyword evidence="1" id="KW-0175">Coiled coil</keyword>
<dbReference type="InterPro" id="IPR029063">
    <property type="entry name" value="SAM-dependent_MTases_sf"/>
</dbReference>
<dbReference type="EMBL" id="AMQN01009837">
    <property type="status" value="NOT_ANNOTATED_CDS"/>
    <property type="molecule type" value="Genomic_DNA"/>
</dbReference>
<accession>R7U8H9</accession>
<sequence length="268" mass="31201">MDAAEYEAALTELLRRSLFPQRFYEVVAQYREVINGVLGLAETCLSIGPGAGDVDIFLIRMFIPNLKEFHGVEVNRDLCRRLKNNMKTLQQEIPDLEVTVHREDAQVWKGLDHKVDVIFCFDTLYNFTNTESVLRKLQSWLKPNGVQWCTFTDSRFLTHEMRFEFKINRGDLLSVSVADINAHLGYRNLVDIKYEAGLCLRGVNKTLLKVLLLRTPTDYEMEQFENFVQVFDEFILLFFSPDIPLRAWIPDTGYRLLLSAQPYFKCII</sequence>
<evidence type="ECO:0000313" key="5">
    <source>
        <dbReference type="Proteomes" id="UP000014760"/>
    </source>
</evidence>
<feature type="domain" description="Methyltransferase type 12" evidence="2">
    <location>
        <begin position="45"/>
        <end position="146"/>
    </location>
</feature>
<gene>
    <name evidence="3" type="ORF">CAPTEDRAFT_212618</name>
</gene>
<dbReference type="CDD" id="cd02440">
    <property type="entry name" value="AdoMet_MTases"/>
    <property type="match status" value="1"/>
</dbReference>